<comment type="caution">
    <text evidence="2">The sequence shown here is derived from an EMBL/GenBank/DDBJ whole genome shotgun (WGS) entry which is preliminary data.</text>
</comment>
<evidence type="ECO:0000313" key="3">
    <source>
        <dbReference type="Proteomes" id="UP001501456"/>
    </source>
</evidence>
<dbReference type="Proteomes" id="UP001501456">
    <property type="component" value="Unassembled WGS sequence"/>
</dbReference>
<evidence type="ECO:0000256" key="1">
    <source>
        <dbReference type="SAM" id="SignalP"/>
    </source>
</evidence>
<sequence length="260" mass="29677">MKKLLLSMSVVAIVLFSACSSDDSGSDLPQNNAPSGALVKVEIIHPEENFRTTTTYSFNAEGKVVNAIEEGWSASQYLRAIYTYFYNSNGQIRMLSIMVDGSTEYTEFIYTDGLITSSERHSISGNVSRTVYNYNDDNQLINKHFFNSDNEEYAMSNFSFDVNGNIESRHEERNFGAEIIDYTFEYDTYNNPLKTPFENQEMNKIVGHSFNNITKSIRSDDFLTSEVNIEYTYNEAGYPLTSKEYSNGDLLVEVTYTYQE</sequence>
<dbReference type="Gene3D" id="2.180.10.10">
    <property type="entry name" value="RHS repeat-associated core"/>
    <property type="match status" value="1"/>
</dbReference>
<proteinExistence type="predicted"/>
<keyword evidence="1" id="KW-0732">Signal</keyword>
<evidence type="ECO:0000313" key="2">
    <source>
        <dbReference type="EMBL" id="GAA3777434.1"/>
    </source>
</evidence>
<keyword evidence="3" id="KW-1185">Reference proteome</keyword>
<feature type="chain" id="PRO_5046453317" description="YD repeat-containing protein" evidence="1">
    <location>
        <begin position="22"/>
        <end position="260"/>
    </location>
</feature>
<name>A0ABP7GYU3_9FLAO</name>
<reference evidence="3" key="1">
    <citation type="journal article" date="2019" name="Int. J. Syst. Evol. Microbiol.">
        <title>The Global Catalogue of Microorganisms (GCM) 10K type strain sequencing project: providing services to taxonomists for standard genome sequencing and annotation.</title>
        <authorList>
            <consortium name="The Broad Institute Genomics Platform"/>
            <consortium name="The Broad Institute Genome Sequencing Center for Infectious Disease"/>
            <person name="Wu L."/>
            <person name="Ma J."/>
        </authorList>
    </citation>
    <scope>NUCLEOTIDE SEQUENCE [LARGE SCALE GENOMIC DNA]</scope>
    <source>
        <strain evidence="3">JCM 17525</strain>
    </source>
</reference>
<gene>
    <name evidence="2" type="ORF">GCM10022271_07050</name>
</gene>
<dbReference type="PROSITE" id="PS51257">
    <property type="entry name" value="PROKAR_LIPOPROTEIN"/>
    <property type="match status" value="1"/>
</dbReference>
<feature type="signal peptide" evidence="1">
    <location>
        <begin position="1"/>
        <end position="21"/>
    </location>
</feature>
<accession>A0ABP7GYU3</accession>
<organism evidence="2 3">
    <name type="scientific">Corallibacter vietnamensis</name>
    <dbReference type="NCBI Taxonomy" id="904130"/>
    <lineage>
        <taxon>Bacteria</taxon>
        <taxon>Pseudomonadati</taxon>
        <taxon>Bacteroidota</taxon>
        <taxon>Flavobacteriia</taxon>
        <taxon>Flavobacteriales</taxon>
        <taxon>Flavobacteriaceae</taxon>
        <taxon>Corallibacter</taxon>
    </lineage>
</organism>
<evidence type="ECO:0008006" key="4">
    <source>
        <dbReference type="Google" id="ProtNLM"/>
    </source>
</evidence>
<dbReference type="RefSeq" id="WP_344727157.1">
    <property type="nucleotide sequence ID" value="NZ_BAABBI010000001.1"/>
</dbReference>
<dbReference type="EMBL" id="BAABBI010000001">
    <property type="protein sequence ID" value="GAA3777434.1"/>
    <property type="molecule type" value="Genomic_DNA"/>
</dbReference>
<protein>
    <recommendedName>
        <fullName evidence="4">YD repeat-containing protein</fullName>
    </recommendedName>
</protein>